<dbReference type="Proteomes" id="UP000249130">
    <property type="component" value="Unassembled WGS sequence"/>
</dbReference>
<comment type="similarity">
    <text evidence="2">Belongs to the bacterial solute-binding protein SsuA/TauA family.</text>
</comment>
<feature type="domain" description="SsuA/THI5-like" evidence="5">
    <location>
        <begin position="39"/>
        <end position="250"/>
    </location>
</feature>
<dbReference type="PANTHER" id="PTHR30024">
    <property type="entry name" value="ALIPHATIC SULFONATES-BINDING PROTEIN-RELATED"/>
    <property type="match status" value="1"/>
</dbReference>
<evidence type="ECO:0000256" key="3">
    <source>
        <dbReference type="ARBA" id="ARBA00022729"/>
    </source>
</evidence>
<accession>A0A327KR20</accession>
<evidence type="ECO:0000313" key="7">
    <source>
        <dbReference type="Proteomes" id="UP000249130"/>
    </source>
</evidence>
<protein>
    <recommendedName>
        <fullName evidence="5">SsuA/THI5-like domain-containing protein</fullName>
    </recommendedName>
</protein>
<name>A0A327KR20_9BRAD</name>
<evidence type="ECO:0000256" key="4">
    <source>
        <dbReference type="SAM" id="SignalP"/>
    </source>
</evidence>
<dbReference type="Pfam" id="PF09084">
    <property type="entry name" value="NMT1"/>
    <property type="match status" value="1"/>
</dbReference>
<dbReference type="PANTHER" id="PTHR30024:SF47">
    <property type="entry name" value="TAURINE-BINDING PERIPLASMIC PROTEIN"/>
    <property type="match status" value="1"/>
</dbReference>
<feature type="chain" id="PRO_5016364606" description="SsuA/THI5-like domain-containing protein" evidence="4">
    <location>
        <begin position="24"/>
        <end position="328"/>
    </location>
</feature>
<dbReference type="GO" id="GO:0042597">
    <property type="term" value="C:periplasmic space"/>
    <property type="evidence" value="ECO:0007669"/>
    <property type="project" value="UniProtKB-SubCell"/>
</dbReference>
<evidence type="ECO:0000313" key="6">
    <source>
        <dbReference type="EMBL" id="RAI39805.1"/>
    </source>
</evidence>
<dbReference type="InterPro" id="IPR015168">
    <property type="entry name" value="SsuA/THI5"/>
</dbReference>
<keyword evidence="7" id="KW-1185">Reference proteome</keyword>
<feature type="signal peptide" evidence="4">
    <location>
        <begin position="1"/>
        <end position="23"/>
    </location>
</feature>
<evidence type="ECO:0000256" key="1">
    <source>
        <dbReference type="ARBA" id="ARBA00004418"/>
    </source>
</evidence>
<dbReference type="SUPFAM" id="SSF53850">
    <property type="entry name" value="Periplasmic binding protein-like II"/>
    <property type="match status" value="1"/>
</dbReference>
<organism evidence="6 7">
    <name type="scientific">Rhodoplanes roseus</name>
    <dbReference type="NCBI Taxonomy" id="29409"/>
    <lineage>
        <taxon>Bacteria</taxon>
        <taxon>Pseudomonadati</taxon>
        <taxon>Pseudomonadota</taxon>
        <taxon>Alphaproteobacteria</taxon>
        <taxon>Hyphomicrobiales</taxon>
        <taxon>Nitrobacteraceae</taxon>
        <taxon>Rhodoplanes</taxon>
    </lineage>
</organism>
<dbReference type="OrthoDB" id="5516036at2"/>
<evidence type="ECO:0000256" key="2">
    <source>
        <dbReference type="ARBA" id="ARBA00010742"/>
    </source>
</evidence>
<sequence>MTTRRTTIGALTALGLLTGAAQAQDTYTVRVVAGTAGYDHIQPFMAEYKKIWDKYGIKVDFKGGNYVRSNQMMSIGDFDVGYNQIASTIRYNSAGVDNVITAASSANCASIVAAPNVTSWADLKGKRIGIVTKFDVQYLTLLHHILPRFGLSEKDVQLAAVPVPEVAAALVTGDIAAAFPFEPYGANAVKRGTKLLLPAADLVDKSKLPSDMLRNSMVMTRKFIKEHPELAKRMVWAHLDAVHLMRTDPSVAMDTLKHYVPNLDAGLLQEAYGNCGWSYNEVPRAWVEALIGWMTEDKLLQKTVGYDDVVDDGFAKSYPGYPAYEKLK</sequence>
<keyword evidence="3 4" id="KW-0732">Signal</keyword>
<reference evidence="6 7" key="1">
    <citation type="submission" date="2017-07" db="EMBL/GenBank/DDBJ databases">
        <title>Draft Genome Sequences of Select Purple Nonsulfur Bacteria.</title>
        <authorList>
            <person name="Lasarre B."/>
            <person name="Mckinlay J.B."/>
        </authorList>
    </citation>
    <scope>NUCLEOTIDE SEQUENCE [LARGE SCALE GENOMIC DNA]</scope>
    <source>
        <strain evidence="6 7">DSM 5909</strain>
    </source>
</reference>
<comment type="subcellular location">
    <subcellularLocation>
        <location evidence="1">Periplasm</location>
    </subcellularLocation>
</comment>
<dbReference type="RefSeq" id="WP_111421738.1">
    <property type="nucleotide sequence ID" value="NZ_NPEX01000266.1"/>
</dbReference>
<evidence type="ECO:0000259" key="5">
    <source>
        <dbReference type="Pfam" id="PF09084"/>
    </source>
</evidence>
<comment type="caution">
    <text evidence="6">The sequence shown here is derived from an EMBL/GenBank/DDBJ whole genome shotgun (WGS) entry which is preliminary data.</text>
</comment>
<dbReference type="Gene3D" id="3.40.190.10">
    <property type="entry name" value="Periplasmic binding protein-like II"/>
    <property type="match status" value="1"/>
</dbReference>
<gene>
    <name evidence="6" type="ORF">CH341_25085</name>
</gene>
<dbReference type="EMBL" id="NPEX01000266">
    <property type="protein sequence ID" value="RAI39805.1"/>
    <property type="molecule type" value="Genomic_DNA"/>
</dbReference>
<dbReference type="AlphaFoldDB" id="A0A327KR20"/>
<proteinExistence type="inferred from homology"/>